<sequence>MESRLRVLLAVRADFYGRCAEHAGPASALRDANALVGPMSPTELRAAIVQPAASDGLSVERALTSRPVDEVADAPGGLPLLSHVLLETWRRRRGKTMTLAGYEAAGGL</sequence>
<evidence type="ECO:0000313" key="3">
    <source>
        <dbReference type="Proteomes" id="UP000619355"/>
    </source>
</evidence>
<evidence type="ECO:0000259" key="1">
    <source>
        <dbReference type="Pfam" id="PF20703"/>
    </source>
</evidence>
<evidence type="ECO:0000313" key="2">
    <source>
        <dbReference type="EMBL" id="GHG43287.1"/>
    </source>
</evidence>
<dbReference type="AlphaFoldDB" id="A0A919EUD0"/>
<feature type="domain" description="Novel STAND NTPase 1" evidence="1">
    <location>
        <begin position="3"/>
        <end position="108"/>
    </location>
</feature>
<name>A0A919EUD0_9ACTN</name>
<gene>
    <name evidence="2" type="ORF">GCM10018980_20120</name>
</gene>
<dbReference type="Proteomes" id="UP000619355">
    <property type="component" value="Unassembled WGS sequence"/>
</dbReference>
<proteinExistence type="predicted"/>
<keyword evidence="3" id="KW-1185">Reference proteome</keyword>
<organism evidence="2 3">
    <name type="scientific">Streptomyces capoamus</name>
    <dbReference type="NCBI Taxonomy" id="68183"/>
    <lineage>
        <taxon>Bacteria</taxon>
        <taxon>Bacillati</taxon>
        <taxon>Actinomycetota</taxon>
        <taxon>Actinomycetes</taxon>
        <taxon>Kitasatosporales</taxon>
        <taxon>Streptomycetaceae</taxon>
        <taxon>Streptomyces</taxon>
    </lineage>
</organism>
<reference evidence="3" key="1">
    <citation type="journal article" date="2019" name="Int. J. Syst. Evol. Microbiol.">
        <title>The Global Catalogue of Microorganisms (GCM) 10K type strain sequencing project: providing services to taxonomists for standard genome sequencing and annotation.</title>
        <authorList>
            <consortium name="The Broad Institute Genomics Platform"/>
            <consortium name="The Broad Institute Genome Sequencing Center for Infectious Disease"/>
            <person name="Wu L."/>
            <person name="Ma J."/>
        </authorList>
    </citation>
    <scope>NUCLEOTIDE SEQUENCE [LARGE SCALE GENOMIC DNA]</scope>
    <source>
        <strain evidence="3">JCM 4253</strain>
    </source>
</reference>
<dbReference type="EMBL" id="BNBF01000004">
    <property type="protein sequence ID" value="GHG43287.1"/>
    <property type="molecule type" value="Genomic_DNA"/>
</dbReference>
<dbReference type="Pfam" id="PF20703">
    <property type="entry name" value="nSTAND1"/>
    <property type="match status" value="1"/>
</dbReference>
<accession>A0A919EUD0</accession>
<dbReference type="InterPro" id="IPR049052">
    <property type="entry name" value="nSTAND1"/>
</dbReference>
<comment type="caution">
    <text evidence="2">The sequence shown here is derived from an EMBL/GenBank/DDBJ whole genome shotgun (WGS) entry which is preliminary data.</text>
</comment>
<protein>
    <recommendedName>
        <fullName evidence="1">Novel STAND NTPase 1 domain-containing protein</fullName>
    </recommendedName>
</protein>